<dbReference type="Proteomes" id="UP000702952">
    <property type="component" value="Unassembled WGS sequence"/>
</dbReference>
<proteinExistence type="predicted"/>
<evidence type="ECO:0000313" key="2">
    <source>
        <dbReference type="Proteomes" id="UP000702952"/>
    </source>
</evidence>
<dbReference type="RefSeq" id="WP_174018796.1">
    <property type="nucleotide sequence ID" value="NZ_JAAMAW010000025.1"/>
</dbReference>
<reference evidence="1" key="1">
    <citation type="journal article" date="2020" name="Science">
        <title>Unexpected conservation and global transmission of agrobacterial virulence plasmids.</title>
        <authorList>
            <person name="Weisberg A.J."/>
            <person name="Davis E.W. 2nd"/>
            <person name="Tabima J."/>
            <person name="Belcher M.S."/>
            <person name="Miller M."/>
            <person name="Kuo C.H."/>
            <person name="Loper J.E."/>
            <person name="Grunwald N.J."/>
            <person name="Putnam M.L."/>
            <person name="Chang J.H."/>
        </authorList>
    </citation>
    <scope>NUCLEOTIDE SEQUENCE</scope>
    <source>
        <strain evidence="1">17-1853-1a</strain>
    </source>
</reference>
<sequence>MIPARGLESNLTHCFGFSGRQNLFLATHRLLLGTLRARYLQKDLLAQMLFDGMLGYEETFTLGEGRPTFLSYALDAEAIAGAISALPSSPAPEVKRRSDQSLSK</sequence>
<protein>
    <submittedName>
        <fullName evidence="1">Uncharacterized protein</fullName>
    </submittedName>
</protein>
<comment type="caution">
    <text evidence="1">The sequence shown here is derived from an EMBL/GenBank/DDBJ whole genome shotgun (WGS) entry which is preliminary data.</text>
</comment>
<name>A0AA44F8K5_AGRTU</name>
<accession>A0AA44F8K5</accession>
<dbReference type="EMBL" id="JAAMAY010000036">
    <property type="protein sequence ID" value="NTC31102.1"/>
    <property type="molecule type" value="Genomic_DNA"/>
</dbReference>
<gene>
    <name evidence="1" type="ORF">G6M46_23505</name>
</gene>
<dbReference type="AlphaFoldDB" id="A0AA44F8K5"/>
<evidence type="ECO:0000313" key="1">
    <source>
        <dbReference type="EMBL" id="NTC31102.1"/>
    </source>
</evidence>
<organism evidence="1 2">
    <name type="scientific">Agrobacterium tumefaciens</name>
    <dbReference type="NCBI Taxonomy" id="358"/>
    <lineage>
        <taxon>Bacteria</taxon>
        <taxon>Pseudomonadati</taxon>
        <taxon>Pseudomonadota</taxon>
        <taxon>Alphaproteobacteria</taxon>
        <taxon>Hyphomicrobiales</taxon>
        <taxon>Rhizobiaceae</taxon>
        <taxon>Rhizobium/Agrobacterium group</taxon>
        <taxon>Agrobacterium</taxon>
        <taxon>Agrobacterium tumefaciens complex</taxon>
    </lineage>
</organism>